<keyword evidence="12" id="KW-1185">Reference proteome</keyword>
<keyword evidence="2" id="KW-0813">Transport</keyword>
<evidence type="ECO:0000256" key="1">
    <source>
        <dbReference type="ARBA" id="ARBA00004429"/>
    </source>
</evidence>
<evidence type="ECO:0000256" key="7">
    <source>
        <dbReference type="ARBA" id="ARBA00023065"/>
    </source>
</evidence>
<feature type="transmembrane region" description="Helical" evidence="10">
    <location>
        <begin position="169"/>
        <end position="191"/>
    </location>
</feature>
<proteinExistence type="predicted"/>
<feature type="transmembrane region" description="Helical" evidence="10">
    <location>
        <begin position="21"/>
        <end position="39"/>
    </location>
</feature>
<dbReference type="Proteomes" id="UP001227162">
    <property type="component" value="Unassembled WGS sequence"/>
</dbReference>
<feature type="transmembrane region" description="Helical" evidence="10">
    <location>
        <begin position="363"/>
        <end position="380"/>
    </location>
</feature>
<gene>
    <name evidence="11" type="ORF">NOI20_04865</name>
</gene>
<keyword evidence="4" id="KW-1003">Cell membrane</keyword>
<organism evidence="11 12">
    <name type="scientific">Rhodalgimonas zhirmunskyi</name>
    <dbReference type="NCBI Taxonomy" id="2964767"/>
    <lineage>
        <taxon>Bacteria</taxon>
        <taxon>Pseudomonadati</taxon>
        <taxon>Pseudomonadota</taxon>
        <taxon>Alphaproteobacteria</taxon>
        <taxon>Rhodobacterales</taxon>
        <taxon>Roseobacteraceae</taxon>
        <taxon>Rhodalgimonas</taxon>
    </lineage>
</organism>
<evidence type="ECO:0000256" key="5">
    <source>
        <dbReference type="ARBA" id="ARBA00022692"/>
    </source>
</evidence>
<dbReference type="GO" id="GO:0042910">
    <property type="term" value="F:xenobiotic transmembrane transporter activity"/>
    <property type="evidence" value="ECO:0007669"/>
    <property type="project" value="InterPro"/>
</dbReference>
<reference evidence="11" key="2">
    <citation type="submission" date="2023-04" db="EMBL/GenBank/DDBJ databases">
        <title>'Rhodoalgimonas zhirmunskyi' gen. nov., isolated from a red alga.</title>
        <authorList>
            <person name="Nedashkovskaya O.I."/>
            <person name="Otstavnykh N.Y."/>
            <person name="Bystritskaya E.P."/>
            <person name="Balabanova L.A."/>
            <person name="Isaeva M.P."/>
        </authorList>
    </citation>
    <scope>NUCLEOTIDE SEQUENCE</scope>
    <source>
        <strain evidence="11">10Alg 79</strain>
    </source>
</reference>
<feature type="transmembrane region" description="Helical" evidence="10">
    <location>
        <begin position="59"/>
        <end position="80"/>
    </location>
</feature>
<evidence type="ECO:0000256" key="8">
    <source>
        <dbReference type="ARBA" id="ARBA00023136"/>
    </source>
</evidence>
<keyword evidence="3" id="KW-0050">Antiport</keyword>
<evidence type="ECO:0000256" key="10">
    <source>
        <dbReference type="SAM" id="Phobius"/>
    </source>
</evidence>
<dbReference type="InterPro" id="IPR050222">
    <property type="entry name" value="MATE_MdtK"/>
</dbReference>
<dbReference type="Pfam" id="PF01554">
    <property type="entry name" value="MatE"/>
    <property type="match status" value="2"/>
</dbReference>
<evidence type="ECO:0000313" key="11">
    <source>
        <dbReference type="EMBL" id="MDQ2093433.1"/>
    </source>
</evidence>
<dbReference type="PANTHER" id="PTHR43298">
    <property type="entry name" value="MULTIDRUG RESISTANCE PROTEIN NORM-RELATED"/>
    <property type="match status" value="1"/>
</dbReference>
<dbReference type="EMBL" id="JANFFA010000001">
    <property type="protein sequence ID" value="MDQ2093433.1"/>
    <property type="molecule type" value="Genomic_DNA"/>
</dbReference>
<feature type="transmembrane region" description="Helical" evidence="10">
    <location>
        <begin position="323"/>
        <end position="343"/>
    </location>
</feature>
<feature type="transmembrane region" description="Helical" evidence="10">
    <location>
        <begin position="140"/>
        <end position="157"/>
    </location>
</feature>
<protein>
    <recommendedName>
        <fullName evidence="9">Multidrug-efflux transporter</fullName>
    </recommendedName>
</protein>
<dbReference type="NCBIfam" id="TIGR00797">
    <property type="entry name" value="matE"/>
    <property type="match status" value="1"/>
</dbReference>
<evidence type="ECO:0000256" key="4">
    <source>
        <dbReference type="ARBA" id="ARBA00022475"/>
    </source>
</evidence>
<keyword evidence="6 10" id="KW-1133">Transmembrane helix</keyword>
<keyword evidence="5 10" id="KW-0812">Transmembrane</keyword>
<dbReference type="GO" id="GO:0006811">
    <property type="term" value="P:monoatomic ion transport"/>
    <property type="evidence" value="ECO:0007669"/>
    <property type="project" value="UniProtKB-KW"/>
</dbReference>
<dbReference type="PANTHER" id="PTHR43298:SF2">
    <property type="entry name" value="FMN_FAD EXPORTER YEEO-RELATED"/>
    <property type="match status" value="1"/>
</dbReference>
<dbReference type="PIRSF" id="PIRSF006603">
    <property type="entry name" value="DinF"/>
    <property type="match status" value="1"/>
</dbReference>
<keyword evidence="8 10" id="KW-0472">Membrane</keyword>
<reference evidence="11" key="1">
    <citation type="submission" date="2022-07" db="EMBL/GenBank/DDBJ databases">
        <authorList>
            <person name="Otstavnykh N."/>
            <person name="Isaeva M."/>
            <person name="Bystritskaya E."/>
        </authorList>
    </citation>
    <scope>NUCLEOTIDE SEQUENCE</scope>
    <source>
        <strain evidence="11">10Alg 79</strain>
    </source>
</reference>
<feature type="transmembrane region" description="Helical" evidence="10">
    <location>
        <begin position="401"/>
        <end position="422"/>
    </location>
</feature>
<keyword evidence="7" id="KW-0406">Ion transport</keyword>
<dbReference type="RefSeq" id="WP_317625020.1">
    <property type="nucleotide sequence ID" value="NZ_JANFFA010000001.1"/>
</dbReference>
<dbReference type="GO" id="GO:0005886">
    <property type="term" value="C:plasma membrane"/>
    <property type="evidence" value="ECO:0007669"/>
    <property type="project" value="UniProtKB-SubCell"/>
</dbReference>
<comment type="caution">
    <text evidence="11">The sequence shown here is derived from an EMBL/GenBank/DDBJ whole genome shotgun (WGS) entry which is preliminary data.</text>
</comment>
<feature type="transmembrane region" description="Helical" evidence="10">
    <location>
        <begin position="428"/>
        <end position="446"/>
    </location>
</feature>
<sequence>MTRPFPPSAPAAVTRKEHLRAILKLGLPLIGGNVAQFAITLTDTIMLGWYDIDTLAGNVLGGMVFFVLFIFGAGFSLAVMPAVAEAEAAGDDTHVRRVTRMGLWASILFAAFALPVTLFAHPLLIAMGQEAQVAALASEYLAIAGWGIIFALIAMVLKSYLAALEHSGIVLWATLAAAGINVLADYALIFGHWGAPEMGIRGAAIASVTVQVVLCVVLAGYILVKTPQHDLFRRFWRPDPEAFGLVFRVGLPIGLTNLAEVSLFAASSVMMGWLGAVPLAAHGIALQISSLTFVVHMGLSSAATVRAGRALGRRDRDGLRRGAVVIVALSVGLAVLASAIFVIMPRGLVAPFLDPSNPESGAVLAMGALLLMPAALFQLFDAAQVMALGLLRGVQDTRVPLYIAAAAYWGVGMPASYGLGFIFGLGGVGVWLGLVLGLVVASALLIHRFFAISMERALPEG</sequence>
<feature type="transmembrane region" description="Helical" evidence="10">
    <location>
        <begin position="279"/>
        <end position="302"/>
    </location>
</feature>
<evidence type="ECO:0000256" key="6">
    <source>
        <dbReference type="ARBA" id="ARBA00022989"/>
    </source>
</evidence>
<feature type="transmembrane region" description="Helical" evidence="10">
    <location>
        <begin position="245"/>
        <end position="273"/>
    </location>
</feature>
<dbReference type="CDD" id="cd13131">
    <property type="entry name" value="MATE_NorM_like"/>
    <property type="match status" value="1"/>
</dbReference>
<feature type="transmembrane region" description="Helical" evidence="10">
    <location>
        <begin position="203"/>
        <end position="224"/>
    </location>
</feature>
<dbReference type="AlphaFoldDB" id="A0AAJ1U950"/>
<accession>A0AAJ1U950</accession>
<dbReference type="InterPro" id="IPR048279">
    <property type="entry name" value="MdtK-like"/>
</dbReference>
<feature type="transmembrane region" description="Helical" evidence="10">
    <location>
        <begin position="101"/>
        <end position="120"/>
    </location>
</feature>
<evidence type="ECO:0000256" key="9">
    <source>
        <dbReference type="ARBA" id="ARBA00031636"/>
    </source>
</evidence>
<evidence type="ECO:0000313" key="12">
    <source>
        <dbReference type="Proteomes" id="UP001227162"/>
    </source>
</evidence>
<name>A0AAJ1U950_9RHOB</name>
<dbReference type="GO" id="GO:0015297">
    <property type="term" value="F:antiporter activity"/>
    <property type="evidence" value="ECO:0007669"/>
    <property type="project" value="UniProtKB-KW"/>
</dbReference>
<evidence type="ECO:0000256" key="3">
    <source>
        <dbReference type="ARBA" id="ARBA00022449"/>
    </source>
</evidence>
<comment type="subcellular location">
    <subcellularLocation>
        <location evidence="1">Cell inner membrane</location>
        <topology evidence="1">Multi-pass membrane protein</topology>
    </subcellularLocation>
</comment>
<evidence type="ECO:0000256" key="2">
    <source>
        <dbReference type="ARBA" id="ARBA00022448"/>
    </source>
</evidence>
<dbReference type="InterPro" id="IPR002528">
    <property type="entry name" value="MATE_fam"/>
</dbReference>